<dbReference type="PANTHER" id="PTHR23071">
    <property type="entry name" value="PHOSPHATIDYLINOSITOL GLYCAN"/>
    <property type="match status" value="1"/>
</dbReference>
<feature type="transmembrane region" description="Helical" evidence="11">
    <location>
        <begin position="544"/>
        <end position="561"/>
    </location>
</feature>
<dbReference type="InterPro" id="IPR017850">
    <property type="entry name" value="Alkaline_phosphatase_core_sf"/>
</dbReference>
<evidence type="ECO:0000256" key="3">
    <source>
        <dbReference type="ARBA" id="ARBA00008695"/>
    </source>
</evidence>
<dbReference type="InterPro" id="IPR037675">
    <property type="entry name" value="PIG-O_N"/>
</dbReference>
<dbReference type="GO" id="GO:0006506">
    <property type="term" value="P:GPI anchor biosynthetic process"/>
    <property type="evidence" value="ECO:0007669"/>
    <property type="project" value="UniProtKB-UniPathway"/>
</dbReference>
<feature type="transmembrane region" description="Helical" evidence="11">
    <location>
        <begin position="734"/>
        <end position="759"/>
    </location>
</feature>
<keyword evidence="14" id="KW-1185">Reference proteome</keyword>
<keyword evidence="7" id="KW-0256">Endoplasmic reticulum</keyword>
<dbReference type="InterPro" id="IPR045687">
    <property type="entry name" value="PIGG/GPI7_C"/>
</dbReference>
<evidence type="ECO:0000313" key="14">
    <source>
        <dbReference type="Proteomes" id="UP000054564"/>
    </source>
</evidence>
<evidence type="ECO:0000256" key="9">
    <source>
        <dbReference type="ARBA" id="ARBA00023136"/>
    </source>
</evidence>
<evidence type="ECO:0000256" key="1">
    <source>
        <dbReference type="ARBA" id="ARBA00004477"/>
    </source>
</evidence>
<organism evidence="13 14">
    <name type="scientific">Puccinia striiformis f. sp. tritici PST-78</name>
    <dbReference type="NCBI Taxonomy" id="1165861"/>
    <lineage>
        <taxon>Eukaryota</taxon>
        <taxon>Fungi</taxon>
        <taxon>Dikarya</taxon>
        <taxon>Basidiomycota</taxon>
        <taxon>Pucciniomycotina</taxon>
        <taxon>Pucciniomycetes</taxon>
        <taxon>Pucciniales</taxon>
        <taxon>Pucciniaceae</taxon>
        <taxon>Puccinia</taxon>
    </lineage>
</organism>
<feature type="transmembrane region" description="Helical" evidence="11">
    <location>
        <begin position="616"/>
        <end position="636"/>
    </location>
</feature>
<feature type="domain" description="GPI ethanolamine phosphate transferase 2 C-terminal" evidence="12">
    <location>
        <begin position="799"/>
        <end position="936"/>
    </location>
</feature>
<comment type="subcellular location">
    <subcellularLocation>
        <location evidence="1">Endoplasmic reticulum membrane</location>
        <topology evidence="1">Multi-pass membrane protein</topology>
    </subcellularLocation>
</comment>
<dbReference type="Gene3D" id="3.40.720.10">
    <property type="entry name" value="Alkaline Phosphatase, subunit A"/>
    <property type="match status" value="1"/>
</dbReference>
<protein>
    <recommendedName>
        <fullName evidence="12">GPI ethanolamine phosphate transferase 2 C-terminal domain-containing protein</fullName>
    </recommendedName>
</protein>
<feature type="transmembrane region" description="Helical" evidence="11">
    <location>
        <begin position="840"/>
        <end position="867"/>
    </location>
</feature>
<evidence type="ECO:0000256" key="11">
    <source>
        <dbReference type="SAM" id="Phobius"/>
    </source>
</evidence>
<reference evidence="14" key="1">
    <citation type="submission" date="2014-03" db="EMBL/GenBank/DDBJ databases">
        <title>The Genome Sequence of Puccinia striiformis f. sp. tritici PST-78.</title>
        <authorList>
            <consortium name="The Broad Institute Genome Sequencing Platform"/>
            <person name="Cuomo C."/>
            <person name="Hulbert S."/>
            <person name="Chen X."/>
            <person name="Walker B."/>
            <person name="Young S.K."/>
            <person name="Zeng Q."/>
            <person name="Gargeya S."/>
            <person name="Fitzgerald M."/>
            <person name="Haas B."/>
            <person name="Abouelleil A."/>
            <person name="Alvarado L."/>
            <person name="Arachchi H.M."/>
            <person name="Berlin A.M."/>
            <person name="Chapman S.B."/>
            <person name="Goldberg J."/>
            <person name="Griggs A."/>
            <person name="Gujja S."/>
            <person name="Hansen M."/>
            <person name="Howarth C."/>
            <person name="Imamovic A."/>
            <person name="Larimer J."/>
            <person name="McCowan C."/>
            <person name="Montmayeur A."/>
            <person name="Murphy C."/>
            <person name="Neiman D."/>
            <person name="Pearson M."/>
            <person name="Priest M."/>
            <person name="Roberts A."/>
            <person name="Saif S."/>
            <person name="Shea T."/>
            <person name="Sisk P."/>
            <person name="Sykes S."/>
            <person name="Wortman J."/>
            <person name="Nusbaum C."/>
            <person name="Birren B."/>
        </authorList>
    </citation>
    <scope>NUCLEOTIDE SEQUENCE [LARGE SCALE GENOMIC DNA]</scope>
    <source>
        <strain evidence="14">race PST-78</strain>
    </source>
</reference>
<dbReference type="Pfam" id="PF01663">
    <property type="entry name" value="Phosphodiest"/>
    <property type="match status" value="1"/>
</dbReference>
<feature type="transmembrane region" description="Helical" evidence="11">
    <location>
        <begin position="648"/>
        <end position="666"/>
    </location>
</feature>
<dbReference type="STRING" id="1165861.A0A0L0VY88"/>
<keyword evidence="8 11" id="KW-1133">Transmembrane helix</keyword>
<feature type="transmembrane region" description="Helical" evidence="11">
    <location>
        <begin position="451"/>
        <end position="474"/>
    </location>
</feature>
<evidence type="ECO:0000313" key="13">
    <source>
        <dbReference type="EMBL" id="KNF04279.1"/>
    </source>
</evidence>
<dbReference type="InterPro" id="IPR002591">
    <property type="entry name" value="Phosphodiest/P_Trfase"/>
</dbReference>
<dbReference type="AlphaFoldDB" id="A0A0L0VY88"/>
<keyword evidence="9 11" id="KW-0472">Membrane</keyword>
<dbReference type="UniPathway" id="UPA00196"/>
<proteinExistence type="inferred from homology"/>
<feature type="transmembrane region" description="Helical" evidence="11">
    <location>
        <begin position="480"/>
        <end position="500"/>
    </location>
</feature>
<dbReference type="OrthoDB" id="272139at2759"/>
<comment type="similarity">
    <text evidence="3">Belongs to the PIGG/PIGN/PIGO family. PIGO subfamily.</text>
</comment>
<evidence type="ECO:0000256" key="10">
    <source>
        <dbReference type="ARBA" id="ARBA00023180"/>
    </source>
</evidence>
<dbReference type="Pfam" id="PF19316">
    <property type="entry name" value="PIGO_PIGG"/>
    <property type="match status" value="1"/>
</dbReference>
<sequence>MNFLFLILHLAGCYIFALGFLLSRINLSNKSTTTTTAQGTHSKAIIVLIDALRFDFLLSNSTQLSLPKTLTSLNPSNSVLYHFVADPPTTTLQRLKGLTTGTLPTFIDLGSNFATDNIRLVEDHWLSTNKSIGFVGDDTWLKLFGLTTDTDPGVFDPNITYPYPSFNVEDLDTVDNGVREHFYDILETKNGQWDILIGHFLGLDHAGHRYGPSHASIPSKLEEYNTFLTTIVDRFLDDDTLLIVMGDHGMDPKGDHGGDSFLEVSSGLWIYSKSKPLVETPIPEWLLPDKDDYIDLDGIGTVRSIPQIDLVPTLSLLLGIPIPFSNLGMIIPELFYRKTGNLTPIESLSLATSLNSQQLHQFINTYSKSTSDLNPFLSTLDLLYTQAIQESSNPQLAYRSHRQFGKFLLVNCRKIWAKFVPNLMVIGIIIIGLSFLSTLKSIQYIQYHQSLMRAGLSGGVIGLIVGSGLSYSGVPISPDLTAIPTILTSTSIGSCLGILIHKPTTSIPILIIPDIKTIITLLPVLLHGLCLASNSYTVWEDRSILHLISYSILIPILLNSFQITQKRARNRLVMFSLIFALTVRLVSFSRVCREEQGLECLVTFYKNQTSSNPPQWSMSVLVPLALALPIIPAWFLGFSDSYRGPASFFFGTIFRVILLSAVQYWITDYLLASNPSIDSFIQISGTTIKLIAARFSIFTSLFSLLLLWYILPLCIDVSKVKEEEHKEEGQKPKLLVVGFANSFGSSYLMFLVSAFGILFLVNQPVGQIVLSLSLISILSLVEINDTLNDLSPNESKVNVKVIIGLHFLGYLVFFGTGHQATFATIQWKTGFIGLSQASHFWSPILIFLNTFSGFILVGLSVPLFVFWNKSPSINLHRQSPSKDKDKPTRSYELLDFQLKFIAIQTFICLLNMIFIYYLRRHLMVWKIFSPRFFLSSSVLVLFDGLFCAVGLFSVPLTKFKVNRTFGYQGLF</sequence>
<dbReference type="GO" id="GO:0005789">
    <property type="term" value="C:endoplasmic reticulum membrane"/>
    <property type="evidence" value="ECO:0007669"/>
    <property type="project" value="UniProtKB-SubCell"/>
</dbReference>
<gene>
    <name evidence="13" type="ORF">PSTG_02622</name>
</gene>
<dbReference type="CDD" id="cd16023">
    <property type="entry name" value="GPI_EPT_3"/>
    <property type="match status" value="1"/>
</dbReference>
<feature type="transmembrane region" description="Helical" evidence="11">
    <location>
        <begin position="691"/>
        <end position="713"/>
    </location>
</feature>
<feature type="transmembrane region" description="Helical" evidence="11">
    <location>
        <begin position="932"/>
        <end position="954"/>
    </location>
</feature>
<keyword evidence="4" id="KW-0337">GPI-anchor biosynthesis</keyword>
<feature type="transmembrane region" description="Helical" evidence="11">
    <location>
        <begin position="801"/>
        <end position="820"/>
    </location>
</feature>
<comment type="caution">
    <text evidence="13">The sequence shown here is derived from an EMBL/GenBank/DDBJ whole genome shotgun (WGS) entry which is preliminary data.</text>
</comment>
<feature type="transmembrane region" description="Helical" evidence="11">
    <location>
        <begin position="896"/>
        <end position="917"/>
    </location>
</feature>
<accession>A0A0L0VY88</accession>
<dbReference type="EMBL" id="AJIL01000013">
    <property type="protein sequence ID" value="KNF04279.1"/>
    <property type="molecule type" value="Genomic_DNA"/>
</dbReference>
<comment type="pathway">
    <text evidence="2">Glycolipid biosynthesis; glycosylphosphatidylinositol-anchor biosynthesis.</text>
</comment>
<feature type="transmembrane region" description="Helical" evidence="11">
    <location>
        <begin position="419"/>
        <end position="439"/>
    </location>
</feature>
<dbReference type="SUPFAM" id="SSF53649">
    <property type="entry name" value="Alkaline phosphatase-like"/>
    <property type="match status" value="1"/>
</dbReference>
<keyword evidence="6 11" id="KW-0812">Transmembrane</keyword>
<dbReference type="Proteomes" id="UP000054564">
    <property type="component" value="Unassembled WGS sequence"/>
</dbReference>
<evidence type="ECO:0000256" key="6">
    <source>
        <dbReference type="ARBA" id="ARBA00022692"/>
    </source>
</evidence>
<dbReference type="PANTHER" id="PTHR23071:SF1">
    <property type="entry name" value="GPI ETHANOLAMINE PHOSPHATE TRANSFERASE 3"/>
    <property type="match status" value="1"/>
</dbReference>
<evidence type="ECO:0000256" key="5">
    <source>
        <dbReference type="ARBA" id="ARBA00022679"/>
    </source>
</evidence>
<keyword evidence="10" id="KW-0325">Glycoprotein</keyword>
<evidence type="ECO:0000256" key="8">
    <source>
        <dbReference type="ARBA" id="ARBA00022989"/>
    </source>
</evidence>
<keyword evidence="5" id="KW-0808">Transferase</keyword>
<evidence type="ECO:0000256" key="4">
    <source>
        <dbReference type="ARBA" id="ARBA00022502"/>
    </source>
</evidence>
<evidence type="ECO:0000259" key="12">
    <source>
        <dbReference type="Pfam" id="PF19316"/>
    </source>
</evidence>
<evidence type="ECO:0000256" key="7">
    <source>
        <dbReference type="ARBA" id="ARBA00022824"/>
    </source>
</evidence>
<dbReference type="GO" id="GO:0051377">
    <property type="term" value="F:mannose-ethanolamine phosphotransferase activity"/>
    <property type="evidence" value="ECO:0007669"/>
    <property type="project" value="InterPro"/>
</dbReference>
<feature type="transmembrane region" description="Helical" evidence="11">
    <location>
        <begin position="765"/>
        <end position="781"/>
    </location>
</feature>
<dbReference type="InterPro" id="IPR039524">
    <property type="entry name" value="PIGO/GPI13"/>
</dbReference>
<evidence type="ECO:0000256" key="2">
    <source>
        <dbReference type="ARBA" id="ARBA00004687"/>
    </source>
</evidence>
<name>A0A0L0VY88_9BASI</name>